<name>A0ABU1EGN6_9CLOT</name>
<proteinExistence type="predicted"/>
<organism evidence="1 2">
    <name type="scientific">Clostridium aquiflavi</name>
    <dbReference type="NCBI Taxonomy" id="3073603"/>
    <lineage>
        <taxon>Bacteria</taxon>
        <taxon>Bacillati</taxon>
        <taxon>Bacillota</taxon>
        <taxon>Clostridia</taxon>
        <taxon>Eubacteriales</taxon>
        <taxon>Clostridiaceae</taxon>
        <taxon>Clostridium</taxon>
    </lineage>
</organism>
<reference evidence="1 2" key="1">
    <citation type="submission" date="2023-09" db="EMBL/GenBank/DDBJ databases">
        <authorList>
            <person name="Zhai L."/>
        </authorList>
    </citation>
    <scope>NUCLEOTIDE SEQUENCE [LARGE SCALE GENOMIC DNA]</scope>
    <source>
        <strain evidence="1 2">5 N-1</strain>
    </source>
</reference>
<protein>
    <submittedName>
        <fullName evidence="1">Uncharacterized protein</fullName>
    </submittedName>
</protein>
<comment type="caution">
    <text evidence="1">The sequence shown here is derived from an EMBL/GenBank/DDBJ whole genome shotgun (WGS) entry which is preliminary data.</text>
</comment>
<evidence type="ECO:0000313" key="2">
    <source>
        <dbReference type="Proteomes" id="UP001256646"/>
    </source>
</evidence>
<evidence type="ECO:0000313" key="1">
    <source>
        <dbReference type="EMBL" id="MDR5587525.1"/>
    </source>
</evidence>
<keyword evidence="2" id="KW-1185">Reference proteome</keyword>
<dbReference type="EMBL" id="JAVJAN010000020">
    <property type="protein sequence ID" value="MDR5587525.1"/>
    <property type="molecule type" value="Genomic_DNA"/>
</dbReference>
<accession>A0ABU1EGN6</accession>
<sequence length="65" mass="7658">MTVFNLNDYFVYIEIYFDIHSNQNIKDISSFKVNCKYLVLLLLHSNVKGISLLRTDYPLQSNEVI</sequence>
<dbReference type="Proteomes" id="UP001256646">
    <property type="component" value="Unassembled WGS sequence"/>
</dbReference>
<gene>
    <name evidence="1" type="ORF">RGC78_08580</name>
</gene>